<dbReference type="Pfam" id="PF17946">
    <property type="entry name" value="RecC_C"/>
    <property type="match status" value="1"/>
</dbReference>
<keyword evidence="4 10" id="KW-0378">Hydrolase</keyword>
<comment type="function">
    <text evidence="10">A helicase/nuclease that prepares dsDNA breaks (DSB) for recombinational DNA repair. Binds to DSBs and unwinds DNA via a highly rapid and processive ATP-dependent bidirectional helicase activity. Unwinds dsDNA until it encounters a Chi (crossover hotspot instigator) sequence from the 3' direction. Cuts ssDNA a few nucleotides 3' to the Chi site. The properties and activities of the enzyme are changed at Chi. The Chi-altered holoenzyme produces a long 3'-ssDNA overhang and facilitates RecA-binding to the ssDNA for homologous DNA recombination and repair. Holoenzyme degrades any linearized DNA that is unable to undergo homologous recombination. In the holoenzyme this subunit recognizes the wild-type Chi sequence, and when added to isolated RecB increases its ATP-dependent helicase processivity.</text>
</comment>
<keyword evidence="9 10" id="KW-0234">DNA repair</keyword>
<dbReference type="PANTHER" id="PTHR30591:SF1">
    <property type="entry name" value="RECBCD ENZYME SUBUNIT RECC"/>
    <property type="match status" value="1"/>
</dbReference>
<comment type="subunit">
    <text evidence="10">Heterotrimer of RecB, RecC and RecD. All subunits contribute to DNA-binding.</text>
</comment>
<dbReference type="Gene3D" id="3.40.50.10930">
    <property type="match status" value="1"/>
</dbReference>
<reference evidence="12 13" key="2">
    <citation type="submission" date="2024-01" db="EMBL/GenBank/DDBJ databases">
        <authorList>
            <person name="Xie X."/>
        </authorList>
    </citation>
    <scope>NUCLEOTIDE SEQUENCE [LARGE SCALE GENOMIC DNA]</scope>
    <source>
        <strain evidence="12">SCUT-1</strain>
    </source>
</reference>
<comment type="miscellaneous">
    <text evidence="10">In the RecBCD complex, RecB has a slow 3'-5' helicase, an exonuclease activity and loads RecA onto ssDNA, RecD has a fast 5'-3' helicase activity, while RecC stimulates the ATPase and processivity of the RecB helicase and contributes to recognition of the Chi site.</text>
</comment>
<dbReference type="InterPro" id="IPR041500">
    <property type="entry name" value="RecC_C"/>
</dbReference>
<gene>
    <name evidence="10 12" type="primary">recC</name>
    <name evidence="12" type="ORF">VSS37_09355</name>
</gene>
<dbReference type="InterPro" id="IPR006697">
    <property type="entry name" value="RecC"/>
</dbReference>
<dbReference type="Gene3D" id="1.10.10.990">
    <property type="match status" value="1"/>
</dbReference>
<dbReference type="GO" id="GO:0008854">
    <property type="term" value="F:exodeoxyribonuclease V activity"/>
    <property type="evidence" value="ECO:0007669"/>
    <property type="project" value="UniProtKB-EC"/>
</dbReference>
<name>A0ABU6CYK4_9GAMM</name>
<dbReference type="PIRSF" id="PIRSF000980">
    <property type="entry name" value="RecC"/>
    <property type="match status" value="1"/>
</dbReference>
<dbReference type="HAMAP" id="MF_01486">
    <property type="entry name" value="RecC"/>
    <property type="match status" value="1"/>
</dbReference>
<dbReference type="Pfam" id="PF04257">
    <property type="entry name" value="Exonuc_V_gamma"/>
    <property type="match status" value="1"/>
</dbReference>
<evidence type="ECO:0000259" key="11">
    <source>
        <dbReference type="Pfam" id="PF17946"/>
    </source>
</evidence>
<keyword evidence="8 10" id="KW-0238">DNA-binding</keyword>
<dbReference type="RefSeq" id="WP_324694599.1">
    <property type="nucleotide sequence ID" value="NZ_JAYMYJ010000090.1"/>
</dbReference>
<evidence type="ECO:0000256" key="5">
    <source>
        <dbReference type="ARBA" id="ARBA00022806"/>
    </source>
</evidence>
<evidence type="ECO:0000256" key="8">
    <source>
        <dbReference type="ARBA" id="ARBA00023125"/>
    </source>
</evidence>
<sequence length="1050" mass="119273">MLRLHHSNQLERLAEQFARLQAAEPLPPLETERVVVQNIGMGRWLSLQTAQHIGVAANIRYLFPAEMTWELLRLVLRDVPLQDPCAAHILRWRLLDIFLQEPGQWPELERYLGAGESAAWQLAGQIAKAFDQYLFFRPEWIRGWENGNGAGDDWQARLWRRMAGERQLPHWVRLQERFAHAIGMTDVSVLPRRISFFSVPVLSPGYVQLLGEIGQYIDIDFYLLNPCEEYWGDIESEKRKHKQQAEVQDYFSVGNPLLASWGRQGRDFIDLLVEAEADMDGPPLFAEPDGSTLLGRIQADILHLQMPEILPLPLAGARAGKGGIPSLAFHACHSPMREAEVLYDQLLALFEANPDLTPADVAVMTPDIDTYAPYLDAVFSSAEHPLPFSIADRSPGYAQGIINLCECLLELPQGRCDAESVLALLEFEEVRAHIGLDEAQVRQCRAWIRAVNIRWGVDAAARPELGGADTAEHTWRYGLDRLLLGYAMPGDELFGGVLPWNDIEGSQAEMLGRLQQVLEAVFELAGWRWRQQAVTEWNRRIRRLLETVVGEDAPLQTLWQALETLERTLAQAGFDQPLAWPVYQSALLEQLDKRSESEGFLGRGVTCCALMPMRTVPFRFVALLGMNDGVFPRRDTRASFDRMGQQLRRGDRLKRDEDRYLFLESLLSARDWLYVSYIGQSPRDNNELPPSVLVSELLDYVERCVPGSRESLLTRHPLQAFSRQYLRGERGLFTYSAYGQGQTAEDAAKAVCLPFWQGETLPEPDPAYRQVNLAELIRFYQHPGRAFLKERFGLRLAEAGEELPVREPFTLEQYSDRDVRACIFRQLQRGLPAVSALPLLRAQGLLPHGKPGDLAFQQEVGVTEAFFQAIQPVPELRREHFSLALDGFHLSGVIGNLDASSGRRIDELGNLSYWNWLDIWLHHLALNALEATAFPRHTWVHSPDRHYQLQPVADAREQLQQLLDWYWQGLREPLPFFPKSGFNLMEQGEPDISRVMSTWEGSGNFSGESEKPEYRLLYRGVNPLEGQPDAFLEIAGYVFGSLFAARSTLD</sequence>
<dbReference type="SUPFAM" id="SSF52540">
    <property type="entry name" value="P-loop containing nucleoside triphosphate hydrolases"/>
    <property type="match status" value="2"/>
</dbReference>
<keyword evidence="7 10" id="KW-0067">ATP-binding</keyword>
<dbReference type="EMBL" id="JAYMYJ010000090">
    <property type="protein sequence ID" value="MEB4591183.1"/>
    <property type="molecule type" value="Genomic_DNA"/>
</dbReference>
<dbReference type="InterPro" id="IPR027417">
    <property type="entry name" value="P-loop_NTPase"/>
</dbReference>
<evidence type="ECO:0000313" key="13">
    <source>
        <dbReference type="Proteomes" id="UP001308005"/>
    </source>
</evidence>
<keyword evidence="2 10" id="KW-0547">Nucleotide-binding</keyword>
<dbReference type="SUPFAM" id="SSF52980">
    <property type="entry name" value="Restriction endonuclease-like"/>
    <property type="match status" value="1"/>
</dbReference>
<evidence type="ECO:0000313" key="12">
    <source>
        <dbReference type="EMBL" id="MEB4591183.1"/>
    </source>
</evidence>
<evidence type="ECO:0000256" key="3">
    <source>
        <dbReference type="ARBA" id="ARBA00022763"/>
    </source>
</evidence>
<dbReference type="InterPro" id="IPR011335">
    <property type="entry name" value="Restrct_endonuc-II-like"/>
</dbReference>
<dbReference type="Gene3D" id="3.40.50.300">
    <property type="entry name" value="P-loop containing nucleotide triphosphate hydrolases"/>
    <property type="match status" value="2"/>
</dbReference>
<dbReference type="PANTHER" id="PTHR30591">
    <property type="entry name" value="RECBCD ENZYME SUBUNIT RECC"/>
    <property type="match status" value="1"/>
</dbReference>
<feature type="domain" description="RecC C-terminal" evidence="11">
    <location>
        <begin position="769"/>
        <end position="988"/>
    </location>
</feature>
<evidence type="ECO:0000256" key="1">
    <source>
        <dbReference type="ARBA" id="ARBA00022722"/>
    </source>
</evidence>
<dbReference type="Gene3D" id="1.10.10.160">
    <property type="match status" value="1"/>
</dbReference>
<keyword evidence="5 10" id="KW-0347">Helicase</keyword>
<accession>A0ABU6CYK4</accession>
<keyword evidence="3 10" id="KW-0227">DNA damage</keyword>
<keyword evidence="1 10" id="KW-0540">Nuclease</keyword>
<keyword evidence="13" id="KW-1185">Reference proteome</keyword>
<comment type="similarity">
    <text evidence="10">Belongs to the RecC family.</text>
</comment>
<proteinExistence type="inferred from homology"/>
<dbReference type="NCBIfam" id="TIGR01450">
    <property type="entry name" value="recC"/>
    <property type="match status" value="1"/>
</dbReference>
<dbReference type="Proteomes" id="UP001308005">
    <property type="component" value="Unassembled WGS sequence"/>
</dbReference>
<comment type="caution">
    <text evidence="12">The sequence shown here is derived from an EMBL/GenBank/DDBJ whole genome shotgun (WGS) entry which is preliminary data.</text>
</comment>
<reference evidence="13" key="1">
    <citation type="submission" date="2023-07" db="EMBL/GenBank/DDBJ databases">
        <title>The carbon used by Thiothrix.</title>
        <authorList>
            <person name="Chen L."/>
        </authorList>
    </citation>
    <scope>NUCLEOTIDE SEQUENCE [LARGE SCALE GENOMIC DNA]</scope>
</reference>
<evidence type="ECO:0000256" key="2">
    <source>
        <dbReference type="ARBA" id="ARBA00022741"/>
    </source>
</evidence>
<evidence type="ECO:0000256" key="9">
    <source>
        <dbReference type="ARBA" id="ARBA00023204"/>
    </source>
</evidence>
<keyword evidence="6 10" id="KW-0269">Exonuclease</keyword>
<dbReference type="InterPro" id="IPR013986">
    <property type="entry name" value="DExx_box_DNA_helicase_dom_sf"/>
</dbReference>
<evidence type="ECO:0000256" key="4">
    <source>
        <dbReference type="ARBA" id="ARBA00022801"/>
    </source>
</evidence>
<protein>
    <recommendedName>
        <fullName evidence="10">RecBCD enzyme subunit RecC</fullName>
    </recommendedName>
    <alternativeName>
        <fullName evidence="10">Exonuclease V subunit RecC</fullName>
        <shortName evidence="10">ExoV subunit RecC</shortName>
    </alternativeName>
    <alternativeName>
        <fullName evidence="10">Helicase/nuclease RecBCD subunit RecC</fullName>
    </alternativeName>
</protein>
<evidence type="ECO:0000256" key="7">
    <source>
        <dbReference type="ARBA" id="ARBA00022840"/>
    </source>
</evidence>
<evidence type="ECO:0000256" key="10">
    <source>
        <dbReference type="HAMAP-Rule" id="MF_01486"/>
    </source>
</evidence>
<organism evidence="12 13">
    <name type="scientific">Candidatus Thiothrix phosphatis</name>
    <dbReference type="NCBI Taxonomy" id="3112415"/>
    <lineage>
        <taxon>Bacteria</taxon>
        <taxon>Pseudomonadati</taxon>
        <taxon>Pseudomonadota</taxon>
        <taxon>Gammaproteobacteria</taxon>
        <taxon>Thiotrichales</taxon>
        <taxon>Thiotrichaceae</taxon>
        <taxon>Thiothrix</taxon>
    </lineage>
</organism>
<evidence type="ECO:0000256" key="6">
    <source>
        <dbReference type="ARBA" id="ARBA00022839"/>
    </source>
</evidence>